<dbReference type="EMBL" id="FN653225">
    <property type="protein sequence ID" value="CBY13833.1"/>
    <property type="molecule type" value="Genomic_DNA"/>
</dbReference>
<feature type="compositionally biased region" description="Basic residues" evidence="1">
    <location>
        <begin position="183"/>
        <end position="195"/>
    </location>
</feature>
<feature type="compositionally biased region" description="Basic and acidic residues" evidence="1">
    <location>
        <begin position="158"/>
        <end position="182"/>
    </location>
</feature>
<protein>
    <submittedName>
        <fullName evidence="2">Uncharacterized protein</fullName>
    </submittedName>
</protein>
<feature type="region of interest" description="Disordered" evidence="1">
    <location>
        <begin position="335"/>
        <end position="394"/>
    </location>
</feature>
<feature type="compositionally biased region" description="Polar residues" evidence="1">
    <location>
        <begin position="369"/>
        <end position="378"/>
    </location>
</feature>
<accession>E4XVX8</accession>
<evidence type="ECO:0000313" key="3">
    <source>
        <dbReference type="Proteomes" id="UP000001307"/>
    </source>
</evidence>
<organism evidence="2">
    <name type="scientific">Oikopleura dioica</name>
    <name type="common">Tunicate</name>
    <dbReference type="NCBI Taxonomy" id="34765"/>
    <lineage>
        <taxon>Eukaryota</taxon>
        <taxon>Metazoa</taxon>
        <taxon>Chordata</taxon>
        <taxon>Tunicata</taxon>
        <taxon>Appendicularia</taxon>
        <taxon>Copelata</taxon>
        <taxon>Oikopleuridae</taxon>
        <taxon>Oikopleura</taxon>
    </lineage>
</organism>
<feature type="compositionally biased region" description="Basic residues" evidence="1">
    <location>
        <begin position="267"/>
        <end position="277"/>
    </location>
</feature>
<proteinExistence type="predicted"/>
<feature type="compositionally biased region" description="Basic and acidic residues" evidence="1">
    <location>
        <begin position="342"/>
        <end position="359"/>
    </location>
</feature>
<feature type="compositionally biased region" description="Basic and acidic residues" evidence="1">
    <location>
        <begin position="135"/>
        <end position="147"/>
    </location>
</feature>
<feature type="region of interest" description="Disordered" evidence="1">
    <location>
        <begin position="122"/>
        <end position="306"/>
    </location>
</feature>
<dbReference type="AlphaFoldDB" id="E4XVX8"/>
<feature type="compositionally biased region" description="Basic and acidic residues" evidence="1">
    <location>
        <begin position="196"/>
        <end position="216"/>
    </location>
</feature>
<dbReference type="Proteomes" id="UP000001307">
    <property type="component" value="Unassembled WGS sequence"/>
</dbReference>
<evidence type="ECO:0000313" key="2">
    <source>
        <dbReference type="EMBL" id="CBY13833.1"/>
    </source>
</evidence>
<dbReference type="InParanoid" id="E4XVX8"/>
<evidence type="ECO:0000256" key="1">
    <source>
        <dbReference type="SAM" id="MobiDB-lite"/>
    </source>
</evidence>
<gene>
    <name evidence="2" type="ORF">GSOID_T00006781001</name>
</gene>
<keyword evidence="3" id="KW-1185">Reference proteome</keyword>
<reference evidence="2" key="1">
    <citation type="journal article" date="2010" name="Science">
        <title>Plasticity of animal genome architecture unmasked by rapid evolution of a pelagic tunicate.</title>
        <authorList>
            <person name="Denoeud F."/>
            <person name="Henriet S."/>
            <person name="Mungpakdee S."/>
            <person name="Aury J.M."/>
            <person name="Da Silva C."/>
            <person name="Brinkmann H."/>
            <person name="Mikhaleva J."/>
            <person name="Olsen L.C."/>
            <person name="Jubin C."/>
            <person name="Canestro C."/>
            <person name="Bouquet J.M."/>
            <person name="Danks G."/>
            <person name="Poulain J."/>
            <person name="Campsteijn C."/>
            <person name="Adamski M."/>
            <person name="Cross I."/>
            <person name="Yadetie F."/>
            <person name="Muffato M."/>
            <person name="Louis A."/>
            <person name="Butcher S."/>
            <person name="Tsagkogeorga G."/>
            <person name="Konrad A."/>
            <person name="Singh S."/>
            <person name="Jensen M.F."/>
            <person name="Cong E.H."/>
            <person name="Eikeseth-Otteraa H."/>
            <person name="Noel B."/>
            <person name="Anthouard V."/>
            <person name="Porcel B.M."/>
            <person name="Kachouri-Lafond R."/>
            <person name="Nishino A."/>
            <person name="Ugolini M."/>
            <person name="Chourrout P."/>
            <person name="Nishida H."/>
            <person name="Aasland R."/>
            <person name="Huzurbazar S."/>
            <person name="Westhof E."/>
            <person name="Delsuc F."/>
            <person name="Lehrach H."/>
            <person name="Reinhardt R."/>
            <person name="Weissenbach J."/>
            <person name="Roy S.W."/>
            <person name="Artiguenave F."/>
            <person name="Postlethwait J.H."/>
            <person name="Manak J.R."/>
            <person name="Thompson E.M."/>
            <person name="Jaillon O."/>
            <person name="Du Pasquier L."/>
            <person name="Boudinot P."/>
            <person name="Liberles D.A."/>
            <person name="Volff J.N."/>
            <person name="Philippe H."/>
            <person name="Lenhard B."/>
            <person name="Roest Crollius H."/>
            <person name="Wincker P."/>
            <person name="Chourrout D."/>
        </authorList>
    </citation>
    <scope>NUCLEOTIDE SEQUENCE [LARGE SCALE GENOMIC DNA]</scope>
</reference>
<name>E4XVX8_OIKDI</name>
<sequence length="394" mass="46064">MVLECVRVRSLPANARESHIEADWSDLNIAHKGVMHISNRFYVFFNNADDAEDGKNRGFRHDHKDYKAKRLSIPDAISELRPLLMAERRKAESLGDKFQYPDIFEINNIKVKWEDRKFSDPDIVVSPPSLKKMKKSEPESPKQDSHFRNIKISVSKESNNRRTHETSVDDEQNKDKDNERSRSRSVSKKHKRSRSRDRSREKSSRLRDSSRDLDRNSRKKSLSPSRELSRNRDRRSRKRSVSQNGDRSIERDRPSRKKSLSPYRIAERKRGRSRSRSGQRSPSRSRRSETRKSNPSRSPVPRRRKSPQMCVDSFFFIETCFREDDGEYNPLAMLKSNLGGNDKTKSPDRARDRDRSGDRGRKRSRSKTPSRNMDATSKSTEKGIDLRNFVGCRP</sequence>